<dbReference type="GO" id="GO:0016126">
    <property type="term" value="P:sterol biosynthetic process"/>
    <property type="evidence" value="ECO:0007669"/>
    <property type="project" value="TreeGrafter"/>
</dbReference>
<accession>A0AA38HL74</accession>
<dbReference type="InterPro" id="IPR009029">
    <property type="entry name" value="HMG_CoA_Rdtase_sub-bd_dom_sf"/>
</dbReference>
<dbReference type="AlphaFoldDB" id="A0AA38HL74"/>
<evidence type="ECO:0000256" key="6">
    <source>
        <dbReference type="ARBA" id="ARBA00022857"/>
    </source>
</evidence>
<dbReference type="GO" id="GO:0015936">
    <property type="term" value="P:coenzyme A metabolic process"/>
    <property type="evidence" value="ECO:0007669"/>
    <property type="project" value="InterPro"/>
</dbReference>
<dbReference type="SUPFAM" id="SSF55035">
    <property type="entry name" value="NAD-binding domain of HMG-CoA reductase"/>
    <property type="match status" value="1"/>
</dbReference>
<dbReference type="EMBL" id="JALNTZ010000553">
    <property type="protein sequence ID" value="KAJ3634396.1"/>
    <property type="molecule type" value="Genomic_DNA"/>
</dbReference>
<dbReference type="InterPro" id="IPR009023">
    <property type="entry name" value="HMG_CoA_Rdtase_NAD(P)-bd_sf"/>
</dbReference>
<comment type="similarity">
    <text evidence="3 11">Belongs to the HMG-CoA reductase family.</text>
</comment>
<keyword evidence="7 11" id="KW-1133">Transmembrane helix</keyword>
<dbReference type="InterPro" id="IPR004554">
    <property type="entry name" value="HMG_CoA_Rdtase_eu_arc"/>
</dbReference>
<dbReference type="Gene3D" id="1.10.3270.10">
    <property type="entry name" value="HMGR, N-terminal domain"/>
    <property type="match status" value="1"/>
</dbReference>
<gene>
    <name evidence="13" type="ORF">Zmor_019115</name>
</gene>
<evidence type="ECO:0000256" key="5">
    <source>
        <dbReference type="ARBA" id="ARBA00022824"/>
    </source>
</evidence>
<reference evidence="13" key="1">
    <citation type="journal article" date="2023" name="G3 (Bethesda)">
        <title>Whole genome assemblies of Zophobas morio and Tenebrio molitor.</title>
        <authorList>
            <person name="Kaur S."/>
            <person name="Stinson S.A."/>
            <person name="diCenzo G.C."/>
        </authorList>
    </citation>
    <scope>NUCLEOTIDE SEQUENCE</scope>
    <source>
        <strain evidence="13">QUZm001</strain>
    </source>
</reference>
<evidence type="ECO:0000256" key="1">
    <source>
        <dbReference type="ARBA" id="ARBA00004477"/>
    </source>
</evidence>
<feature type="transmembrane region" description="Helical" evidence="11">
    <location>
        <begin position="337"/>
        <end position="360"/>
    </location>
</feature>
<feature type="transmembrane region" description="Helical" evidence="11">
    <location>
        <begin position="265"/>
        <end position="285"/>
    </location>
</feature>
<keyword evidence="6 11" id="KW-0521">NADP</keyword>
<dbReference type="Gene3D" id="3.30.70.420">
    <property type="entry name" value="Hydroxymethylglutaryl-CoA reductase, class I/II, NAD/NADP-binding domain"/>
    <property type="match status" value="1"/>
</dbReference>
<dbReference type="PROSITE" id="PS00318">
    <property type="entry name" value="HMG_COA_REDUCTASE_2"/>
    <property type="match status" value="1"/>
</dbReference>
<evidence type="ECO:0000256" key="2">
    <source>
        <dbReference type="ARBA" id="ARBA00005084"/>
    </source>
</evidence>
<keyword evidence="5 11" id="KW-0256">Endoplasmic reticulum</keyword>
<evidence type="ECO:0000256" key="10">
    <source>
        <dbReference type="ARBA" id="ARBA00049909"/>
    </source>
</evidence>
<dbReference type="InterPro" id="IPR053958">
    <property type="entry name" value="HMGCR/SNAP/NPC1-like_SSD"/>
</dbReference>
<evidence type="ECO:0000256" key="8">
    <source>
        <dbReference type="ARBA" id="ARBA00023002"/>
    </source>
</evidence>
<feature type="non-terminal residue" evidence="13">
    <location>
        <position position="1"/>
    </location>
</feature>
<dbReference type="PANTHER" id="PTHR10572">
    <property type="entry name" value="3-HYDROXY-3-METHYLGLUTARYL-COENZYME A REDUCTASE"/>
    <property type="match status" value="1"/>
</dbReference>
<dbReference type="Gene3D" id="3.90.770.10">
    <property type="entry name" value="3-hydroxy-3-methylglutaryl-coenzyme A Reductase, Chain A, domain 2"/>
    <property type="match status" value="1"/>
</dbReference>
<dbReference type="InterPro" id="IPR002202">
    <property type="entry name" value="HMG_CoA_Rdtase"/>
</dbReference>
<organism evidence="13 14">
    <name type="scientific">Zophobas morio</name>
    <dbReference type="NCBI Taxonomy" id="2755281"/>
    <lineage>
        <taxon>Eukaryota</taxon>
        <taxon>Metazoa</taxon>
        <taxon>Ecdysozoa</taxon>
        <taxon>Arthropoda</taxon>
        <taxon>Hexapoda</taxon>
        <taxon>Insecta</taxon>
        <taxon>Pterygota</taxon>
        <taxon>Neoptera</taxon>
        <taxon>Endopterygota</taxon>
        <taxon>Coleoptera</taxon>
        <taxon>Polyphaga</taxon>
        <taxon>Cucujiformia</taxon>
        <taxon>Tenebrionidae</taxon>
        <taxon>Zophobas</taxon>
    </lineage>
</organism>
<comment type="pathway">
    <text evidence="2 11">Metabolic intermediate biosynthesis; (R)-mevalonate biosynthesis; (R)-mevalonate from acetyl-CoA: step 3/3.</text>
</comment>
<keyword evidence="14" id="KW-1185">Reference proteome</keyword>
<feature type="transmembrane region" description="Helical" evidence="11">
    <location>
        <begin position="95"/>
        <end position="114"/>
    </location>
</feature>
<feature type="transmembrane region" description="Helical" evidence="11">
    <location>
        <begin position="67"/>
        <end position="89"/>
    </location>
</feature>
<name>A0AA38HL74_9CUCU</name>
<evidence type="ECO:0000313" key="13">
    <source>
        <dbReference type="EMBL" id="KAJ3634396.1"/>
    </source>
</evidence>
<dbReference type="NCBIfam" id="TIGR00533">
    <property type="entry name" value="HMG_CoA_R_NADP"/>
    <property type="match status" value="1"/>
</dbReference>
<dbReference type="GO" id="GO:0004420">
    <property type="term" value="F:hydroxymethylglutaryl-CoA reductase (NADPH) activity"/>
    <property type="evidence" value="ECO:0007669"/>
    <property type="project" value="UniProtKB-EC"/>
</dbReference>
<evidence type="ECO:0000256" key="9">
    <source>
        <dbReference type="ARBA" id="ARBA00023136"/>
    </source>
</evidence>
<dbReference type="PROSITE" id="PS50156">
    <property type="entry name" value="SSD"/>
    <property type="match status" value="1"/>
</dbReference>
<dbReference type="PROSITE" id="PS50065">
    <property type="entry name" value="HMG_COA_REDUCTASE_4"/>
    <property type="match status" value="1"/>
</dbReference>
<dbReference type="GO" id="GO:0008299">
    <property type="term" value="P:isoprenoid biosynthetic process"/>
    <property type="evidence" value="ECO:0007669"/>
    <property type="project" value="InterPro"/>
</dbReference>
<keyword evidence="9 11" id="KW-0472">Membrane</keyword>
<protein>
    <recommendedName>
        <fullName evidence="11">3-hydroxy-3-methylglutaryl coenzyme A reductase</fullName>
        <shortName evidence="11">HMG-CoA reductase</shortName>
        <ecNumber evidence="11">1.1.1.34</ecNumber>
    </recommendedName>
</protein>
<feature type="transmembrane region" description="Helical" evidence="11">
    <location>
        <begin position="37"/>
        <end position="55"/>
    </location>
</feature>
<dbReference type="Pfam" id="PF12349">
    <property type="entry name" value="Sterol-sensing"/>
    <property type="match status" value="1"/>
</dbReference>
<keyword evidence="8 11" id="KW-0560">Oxidoreductase</keyword>
<dbReference type="PANTHER" id="PTHR10572:SF24">
    <property type="entry name" value="3-HYDROXY-3-METHYLGLUTARYL-COENZYME A REDUCTASE"/>
    <property type="match status" value="1"/>
</dbReference>
<evidence type="ECO:0000259" key="12">
    <source>
        <dbReference type="PROSITE" id="PS50156"/>
    </source>
</evidence>
<dbReference type="GO" id="GO:0005789">
    <property type="term" value="C:endoplasmic reticulum membrane"/>
    <property type="evidence" value="ECO:0007669"/>
    <property type="project" value="UniProtKB-SubCell"/>
</dbReference>
<feature type="transmembrane region" description="Helical" evidence="11">
    <location>
        <begin position="372"/>
        <end position="391"/>
    </location>
</feature>
<dbReference type="EC" id="1.1.1.34" evidence="11"/>
<keyword evidence="4 11" id="KW-0812">Transmembrane</keyword>
<dbReference type="InterPro" id="IPR000731">
    <property type="entry name" value="SSD"/>
</dbReference>
<feature type="transmembrane region" description="Helical" evidence="11">
    <location>
        <begin position="156"/>
        <end position="177"/>
    </location>
</feature>
<dbReference type="PROSITE" id="PS00066">
    <property type="entry name" value="HMG_COA_REDUCTASE_1"/>
    <property type="match status" value="1"/>
</dbReference>
<comment type="caution">
    <text evidence="13">The sequence shown here is derived from an EMBL/GenBank/DDBJ whole genome shotgun (WGS) entry which is preliminary data.</text>
</comment>
<comment type="catalytic activity">
    <reaction evidence="10">
        <text>(R)-mevalonate + 2 NADP(+) + CoA = (3S)-3-hydroxy-3-methylglutaryl-CoA + 2 NADPH + 2 H(+)</text>
        <dbReference type="Rhea" id="RHEA:15989"/>
        <dbReference type="ChEBI" id="CHEBI:15378"/>
        <dbReference type="ChEBI" id="CHEBI:36464"/>
        <dbReference type="ChEBI" id="CHEBI:43074"/>
        <dbReference type="ChEBI" id="CHEBI:57287"/>
        <dbReference type="ChEBI" id="CHEBI:57783"/>
        <dbReference type="ChEBI" id="CHEBI:58349"/>
        <dbReference type="EC" id="1.1.1.34"/>
    </reaction>
    <physiologicalReaction direction="right-to-left" evidence="10">
        <dbReference type="Rhea" id="RHEA:15991"/>
    </physiologicalReaction>
</comment>
<evidence type="ECO:0000256" key="7">
    <source>
        <dbReference type="ARBA" id="ARBA00022989"/>
    </source>
</evidence>
<dbReference type="PROSITE" id="PS01192">
    <property type="entry name" value="HMG_COA_REDUCTASE_3"/>
    <property type="match status" value="1"/>
</dbReference>
<sequence length="943" mass="103135">LHVFVGTAWIAKYDKGRGNLVNKVLYWQEQRTQSPQVFILILSNILPIYYAYSSFVKFRKLGSKHSLGSASVFIIFFSFLAAVGIFHLFQFPLTLVVSEVIPFLFVVMGMENYIHLARLATTSLLQEFQRNFSKQSCSRLNRLGEIRIFNSIAKSYAACFTSVMVDGVLKTVGIVLIQGLYDMGTSCLLACVSLLISHVLFNTFFLAVLALKLENMRLMLYCWLTKSFFSHSTSSLEPADSLLPNHADAIDNLETESIVSSKGKLIAIFLGIFICYTMFNSAIHQDDSPALGLPLSDLRKYYEEQLFGDVVLSFFEPAISILMCSSPLKHCPQRSRSLFTIQALLVNFMPFDVSNLLTYIPRVILLLDTEALMVLILFGLVLFACFKYIFLDKSCGFLEQLTTQLKNSPSTKEFSESKLPATVDLPVNTKPQESTDAICSFPLCKFVIGTDSPVDSARSSLYDLPVLAQASSTGGIDEEDSTEAGASRPLSEVWALFNKYGASSLSDREILLLVKESKLPAYKLEKVCDDALRGIKIRRNLVREFSRISGTLDGVPFLNMDYKALFLRDSVCASYKLYYPLQNVLGVCCENIIGYIPVPVGVVGPLTLNGSDIYVPMSTTEGCLLASTHRGCKAVKLSGGVTSVLLKNGMTRAPVVKFSCVTKCLELIEWLRIRENYESVKSVFESTSRFAKLLRLSPHMTGRMVYLRFRVFTGDAMGMNMISKGTEKALEHLQNLFPDMRIISLSGNFCTDKKPAAVNWIQGRGKSVVSEAIIKKDVVENLLKTTVAALVELNTSKNLIGSAIAGSLGGFNAHAANIVTAIFIATGQDPAQNVESSNCLTFLEAQGDDLYISCTMPSVEVGTVGGGTQLPAQASCLSLLGVEGPCKDHPGEHAAKLALVVGGAVLAGELSLLSALASGHLVQSHMTHNRSSQNLAGTSAGPV</sequence>
<dbReference type="GO" id="GO:0005778">
    <property type="term" value="C:peroxisomal membrane"/>
    <property type="evidence" value="ECO:0007669"/>
    <property type="project" value="TreeGrafter"/>
</dbReference>
<evidence type="ECO:0000256" key="11">
    <source>
        <dbReference type="RuleBase" id="RU361219"/>
    </source>
</evidence>
<evidence type="ECO:0000256" key="3">
    <source>
        <dbReference type="ARBA" id="ARBA00007661"/>
    </source>
</evidence>
<dbReference type="InterPro" id="IPR023282">
    <property type="entry name" value="HMG_CoA_Rdtase_N"/>
</dbReference>
<dbReference type="Proteomes" id="UP001168821">
    <property type="component" value="Unassembled WGS sequence"/>
</dbReference>
<dbReference type="FunFam" id="3.90.770.10:FF:000001">
    <property type="entry name" value="3-hydroxy-3-methylglutaryl coenzyme A reductase"/>
    <property type="match status" value="1"/>
</dbReference>
<evidence type="ECO:0000313" key="14">
    <source>
        <dbReference type="Proteomes" id="UP001168821"/>
    </source>
</evidence>
<dbReference type="PRINTS" id="PR00071">
    <property type="entry name" value="HMGCOARDTASE"/>
</dbReference>
<dbReference type="InterPro" id="IPR023074">
    <property type="entry name" value="HMG_CoA_Rdtase_cat_sf"/>
</dbReference>
<dbReference type="SUPFAM" id="SSF56542">
    <property type="entry name" value="Substrate-binding domain of HMG-CoA reductase"/>
    <property type="match status" value="1"/>
</dbReference>
<evidence type="ECO:0000256" key="4">
    <source>
        <dbReference type="ARBA" id="ARBA00022692"/>
    </source>
</evidence>
<dbReference type="Pfam" id="PF00368">
    <property type="entry name" value="HMG-CoA_red"/>
    <property type="match status" value="1"/>
</dbReference>
<feature type="transmembrane region" description="Helical" evidence="11">
    <location>
        <begin position="183"/>
        <end position="211"/>
    </location>
</feature>
<dbReference type="CDD" id="cd00643">
    <property type="entry name" value="HMG-CoA_reductase_classI"/>
    <property type="match status" value="1"/>
</dbReference>
<feature type="domain" description="SSD" evidence="12">
    <location>
        <begin position="36"/>
        <end position="211"/>
    </location>
</feature>
<comment type="subcellular location">
    <subcellularLocation>
        <location evidence="1 11">Endoplasmic reticulum membrane</location>
        <topology evidence="1 11">Multi-pass membrane protein</topology>
    </subcellularLocation>
</comment>
<proteinExistence type="inferred from homology"/>
<dbReference type="FunFam" id="3.30.70.420:FF:000001">
    <property type="entry name" value="3-hydroxy-3-methylglutaryl coenzyme A reductase"/>
    <property type="match status" value="1"/>
</dbReference>
<dbReference type="InterPro" id="IPR023076">
    <property type="entry name" value="HMG_CoA_Rdtase_CS"/>
</dbReference>